<feature type="region of interest" description="Disordered" evidence="1">
    <location>
        <begin position="76"/>
        <end position="101"/>
    </location>
</feature>
<comment type="caution">
    <text evidence="2">The sequence shown here is derived from an EMBL/GenBank/DDBJ whole genome shotgun (WGS) entry which is preliminary data.</text>
</comment>
<dbReference type="AlphaFoldDB" id="A0AAV7TXD0"/>
<feature type="region of interest" description="Disordered" evidence="1">
    <location>
        <begin position="1"/>
        <end position="44"/>
    </location>
</feature>
<name>A0AAV7TXD0_PLEWA</name>
<evidence type="ECO:0000313" key="2">
    <source>
        <dbReference type="EMBL" id="KAJ1180906.1"/>
    </source>
</evidence>
<feature type="compositionally biased region" description="Low complexity" evidence="1">
    <location>
        <begin position="1"/>
        <end position="11"/>
    </location>
</feature>
<reference evidence="2" key="1">
    <citation type="journal article" date="2022" name="bioRxiv">
        <title>Sequencing and chromosome-scale assembly of the giantPleurodeles waltlgenome.</title>
        <authorList>
            <person name="Brown T."/>
            <person name="Elewa A."/>
            <person name="Iarovenko S."/>
            <person name="Subramanian E."/>
            <person name="Araus A.J."/>
            <person name="Petzold A."/>
            <person name="Susuki M."/>
            <person name="Suzuki K.-i.T."/>
            <person name="Hayashi T."/>
            <person name="Toyoda A."/>
            <person name="Oliveira C."/>
            <person name="Osipova E."/>
            <person name="Leigh N.D."/>
            <person name="Simon A."/>
            <person name="Yun M.H."/>
        </authorList>
    </citation>
    <scope>NUCLEOTIDE SEQUENCE</scope>
    <source>
        <strain evidence="2">20211129_DDA</strain>
        <tissue evidence="2">Liver</tissue>
    </source>
</reference>
<evidence type="ECO:0000313" key="3">
    <source>
        <dbReference type="Proteomes" id="UP001066276"/>
    </source>
</evidence>
<protein>
    <submittedName>
        <fullName evidence="2">Uncharacterized protein</fullName>
    </submittedName>
</protein>
<evidence type="ECO:0000256" key="1">
    <source>
        <dbReference type="SAM" id="MobiDB-lite"/>
    </source>
</evidence>
<dbReference type="Proteomes" id="UP001066276">
    <property type="component" value="Chromosome 3_2"/>
</dbReference>
<accession>A0AAV7TXD0</accession>
<keyword evidence="3" id="KW-1185">Reference proteome</keyword>
<sequence>MHEAAALRAAGRLGGEPETHTEPAPADLHQSHSSKPPLPSGRPFPLLHTQHCRDPDSWRNNRTVAVQTGPYCRLSELGPSLGGEREGPRVESLTPHDSTVLQLRPPGGPLTRAHHHFRTDLLLLPHITISGSAQQGLQATPLQISGQPERA</sequence>
<organism evidence="2 3">
    <name type="scientific">Pleurodeles waltl</name>
    <name type="common">Iberian ribbed newt</name>
    <dbReference type="NCBI Taxonomy" id="8319"/>
    <lineage>
        <taxon>Eukaryota</taxon>
        <taxon>Metazoa</taxon>
        <taxon>Chordata</taxon>
        <taxon>Craniata</taxon>
        <taxon>Vertebrata</taxon>
        <taxon>Euteleostomi</taxon>
        <taxon>Amphibia</taxon>
        <taxon>Batrachia</taxon>
        <taxon>Caudata</taxon>
        <taxon>Salamandroidea</taxon>
        <taxon>Salamandridae</taxon>
        <taxon>Pleurodelinae</taxon>
        <taxon>Pleurodeles</taxon>
    </lineage>
</organism>
<dbReference type="EMBL" id="JANPWB010000006">
    <property type="protein sequence ID" value="KAJ1180906.1"/>
    <property type="molecule type" value="Genomic_DNA"/>
</dbReference>
<proteinExistence type="predicted"/>
<gene>
    <name evidence="2" type="ORF">NDU88_006117</name>
</gene>